<name>A0AAD4J842_PERFH</name>
<dbReference type="InterPro" id="IPR007651">
    <property type="entry name" value="Lipin_N"/>
</dbReference>
<reference evidence="4 5" key="1">
    <citation type="journal article" date="2021" name="Nat. Commun.">
        <title>Incipient diploidization of the medicinal plant Perilla within 10,000 years.</title>
        <authorList>
            <person name="Zhang Y."/>
            <person name="Shen Q."/>
            <person name="Leng L."/>
            <person name="Zhang D."/>
            <person name="Chen S."/>
            <person name="Shi Y."/>
            <person name="Ning Z."/>
            <person name="Chen S."/>
        </authorList>
    </citation>
    <scope>NUCLEOTIDE SEQUENCE [LARGE SCALE GENOMIC DNA]</scope>
    <source>
        <strain evidence="5">cv. PC099</strain>
    </source>
</reference>
<proteinExistence type="inferred from homology"/>
<dbReference type="PANTHER" id="PTHR12181:SF12">
    <property type="entry name" value="PHOSPHATIDATE PHOSPHATASE"/>
    <property type="match status" value="1"/>
</dbReference>
<feature type="domain" description="LNS2/PITP" evidence="3">
    <location>
        <begin position="760"/>
        <end position="916"/>
    </location>
</feature>
<evidence type="ECO:0000256" key="2">
    <source>
        <dbReference type="SAM" id="MobiDB-lite"/>
    </source>
</evidence>
<dbReference type="PANTHER" id="PTHR12181">
    <property type="entry name" value="LIPIN"/>
    <property type="match status" value="1"/>
</dbReference>
<evidence type="ECO:0000256" key="1">
    <source>
        <dbReference type="ARBA" id="ARBA00005476"/>
    </source>
</evidence>
<dbReference type="InterPro" id="IPR013209">
    <property type="entry name" value="LNS2"/>
</dbReference>
<feature type="region of interest" description="Disordered" evidence="2">
    <location>
        <begin position="92"/>
        <end position="119"/>
    </location>
</feature>
<comment type="similarity">
    <text evidence="1">Belongs to the lipin family.</text>
</comment>
<dbReference type="EMBL" id="SDAM02000115">
    <property type="protein sequence ID" value="KAH6828965.1"/>
    <property type="molecule type" value="Genomic_DNA"/>
</dbReference>
<dbReference type="GO" id="GO:0008195">
    <property type="term" value="F:phosphatidate phosphatase activity"/>
    <property type="evidence" value="ECO:0007669"/>
    <property type="project" value="TreeGrafter"/>
</dbReference>
<dbReference type="SMART" id="SM00775">
    <property type="entry name" value="LNS2"/>
    <property type="match status" value="1"/>
</dbReference>
<evidence type="ECO:0000259" key="3">
    <source>
        <dbReference type="SMART" id="SM00775"/>
    </source>
</evidence>
<evidence type="ECO:0000313" key="4">
    <source>
        <dbReference type="EMBL" id="KAH6828965.1"/>
    </source>
</evidence>
<protein>
    <submittedName>
        <fullName evidence="4">Phosphatidic acid phosphohydrolase 2</fullName>
    </submittedName>
</protein>
<dbReference type="InterPro" id="IPR026058">
    <property type="entry name" value="LIPIN"/>
</dbReference>
<dbReference type="AlphaFoldDB" id="A0AAD4J842"/>
<feature type="compositionally biased region" description="Low complexity" evidence="2">
    <location>
        <begin position="98"/>
        <end position="107"/>
    </location>
</feature>
<feature type="region of interest" description="Disordered" evidence="2">
    <location>
        <begin position="637"/>
        <end position="661"/>
    </location>
</feature>
<dbReference type="InterPro" id="IPR036412">
    <property type="entry name" value="HAD-like_sf"/>
</dbReference>
<dbReference type="Pfam" id="PF08235">
    <property type="entry name" value="LNS2"/>
    <property type="match status" value="1"/>
</dbReference>
<dbReference type="Proteomes" id="UP001190926">
    <property type="component" value="Unassembled WGS sequence"/>
</dbReference>
<feature type="region of interest" description="Disordered" evidence="2">
    <location>
        <begin position="154"/>
        <end position="180"/>
    </location>
</feature>
<feature type="compositionally biased region" description="Basic and acidic residues" evidence="2">
    <location>
        <begin position="160"/>
        <end position="176"/>
    </location>
</feature>
<dbReference type="SUPFAM" id="SSF56784">
    <property type="entry name" value="HAD-like"/>
    <property type="match status" value="1"/>
</dbReference>
<dbReference type="Pfam" id="PF04571">
    <property type="entry name" value="Lipin_N"/>
    <property type="match status" value="1"/>
</dbReference>
<dbReference type="InterPro" id="IPR031315">
    <property type="entry name" value="LNS2/PITP"/>
</dbReference>
<comment type="caution">
    <text evidence="4">The sequence shown here is derived from an EMBL/GenBank/DDBJ whole genome shotgun (WGS) entry which is preliminary data.</text>
</comment>
<sequence length="960" mass="104851">MQAVGRIGSYISKSVYTVSGTFHPFGGAVDIIVVEQPDGSYKSSPWYVRFGKFQGVLKTKEKVVGISVNDVEADFHMHLDSKGEAFFMQEVDAEEGESAASPPSSSGEDMEGPPRWPLKSKSCNYDSTLYEYDPIGNDRKALTRANTRQSQFFGFFGRRPPTEESVQGKENAHGVKGEGSLEVAERAADLLDLKWSTNLASSKRKKDNASTLSAADASTKDVDKNSPVDGSSHDELSLISQTSCQELKSCAEANGVEMKCLTSERIVTTSVGSVTEHTTLSNSEPVTTDALGLGKSDLQMSSISVVSEVAKSDSEIQDSIEKLDGLSDANLDSIEKLDSLSDANFSTVENARDNNQSFYSSEISGSLAVGLEGSSGGTNNSFCHGECREVCIHTKDQFTIVHEEKISVSGGVVTECYSQLVCRHQSNDSLKDSDSQSIAASTSSFSTCLPMDEHNILGDKDKLDSFAGPLSDPHIPRSLSVPPCIEASRISEEELLVFGNLDDFGQVAAKYLEFSQSDHENKEADSLFLSRVAGGGIGSSDAKCCSSSLLDQSDINDYTNDAGLHTRRLSSISTDVHINETGNVHSEGPIRMSRSLPCMDVLSNNLEAGDLGYFSNASLYPGVDSCTDKNHQFSGVERTAEQPASKPGYPPRAMDTLGGNGRIPYRRSRGIKVSDVMSDGKNLNGLEIPNKSSDVEREMDMTKVKVNKKKVRTLTPTSKQLASLNLKEGKNVVIFTFSTAMLGKQQVDARIFLWRWDTKIVISDVDGTITRSDLLGQVMPLVGMDWSQTGVAHLFSAIKENGYQLLFLSARSISQSYITRQFLLNIKQDGKALPEGPVVISPDGLFPSLFREVVRRAPHEFKIACLEDIKALFPPDRNPFYAGFGNRDTDEVSYLKVGIPRGKIFIINPKGEIAVNRRVDTKSYVTLHALVHGMFPHTFTCEQEDFNSWNFWKLPPPSID</sequence>
<evidence type="ECO:0000313" key="5">
    <source>
        <dbReference type="Proteomes" id="UP001190926"/>
    </source>
</evidence>
<feature type="compositionally biased region" description="Basic and acidic residues" evidence="2">
    <location>
        <begin position="218"/>
        <end position="234"/>
    </location>
</feature>
<accession>A0AAD4J842</accession>
<feature type="region of interest" description="Disordered" evidence="2">
    <location>
        <begin position="202"/>
        <end position="234"/>
    </location>
</feature>
<organism evidence="4 5">
    <name type="scientific">Perilla frutescens var. hirtella</name>
    <name type="common">Perilla citriodora</name>
    <name type="synonym">Perilla setoyensis</name>
    <dbReference type="NCBI Taxonomy" id="608512"/>
    <lineage>
        <taxon>Eukaryota</taxon>
        <taxon>Viridiplantae</taxon>
        <taxon>Streptophyta</taxon>
        <taxon>Embryophyta</taxon>
        <taxon>Tracheophyta</taxon>
        <taxon>Spermatophyta</taxon>
        <taxon>Magnoliopsida</taxon>
        <taxon>eudicotyledons</taxon>
        <taxon>Gunneridae</taxon>
        <taxon>Pentapetalae</taxon>
        <taxon>asterids</taxon>
        <taxon>lamiids</taxon>
        <taxon>Lamiales</taxon>
        <taxon>Lamiaceae</taxon>
        <taxon>Nepetoideae</taxon>
        <taxon>Elsholtzieae</taxon>
        <taxon>Perilla</taxon>
    </lineage>
</organism>
<gene>
    <name evidence="4" type="ORF">C2S53_012362</name>
</gene>
<keyword evidence="5" id="KW-1185">Reference proteome</keyword>